<dbReference type="Gene3D" id="1.25.10.10">
    <property type="entry name" value="Leucine-rich Repeat Variant"/>
    <property type="match status" value="2"/>
</dbReference>
<keyword evidence="1" id="KW-1133">Transmembrane helix</keyword>
<dbReference type="InterPro" id="IPR040144">
    <property type="entry name" value="RAP1GDS1"/>
</dbReference>
<feature type="transmembrane region" description="Helical" evidence="1">
    <location>
        <begin position="55"/>
        <end position="79"/>
    </location>
</feature>
<dbReference type="Proteomes" id="UP001431209">
    <property type="component" value="Unassembled WGS sequence"/>
</dbReference>
<accession>A0AAW2YRS1</accession>
<keyword evidence="1" id="KW-0472">Membrane</keyword>
<dbReference type="InterPro" id="IPR011989">
    <property type="entry name" value="ARM-like"/>
</dbReference>
<evidence type="ECO:0000313" key="3">
    <source>
        <dbReference type="Proteomes" id="UP001431209"/>
    </source>
</evidence>
<evidence type="ECO:0000313" key="2">
    <source>
        <dbReference type="EMBL" id="KAL0478852.1"/>
    </source>
</evidence>
<evidence type="ECO:0000256" key="1">
    <source>
        <dbReference type="SAM" id="Phobius"/>
    </source>
</evidence>
<comment type="caution">
    <text evidence="2">The sequence shown here is derived from an EMBL/GenBank/DDBJ whole genome shotgun (WGS) entry which is preliminary data.</text>
</comment>
<organism evidence="2 3">
    <name type="scientific">Acrasis kona</name>
    <dbReference type="NCBI Taxonomy" id="1008807"/>
    <lineage>
        <taxon>Eukaryota</taxon>
        <taxon>Discoba</taxon>
        <taxon>Heterolobosea</taxon>
        <taxon>Tetramitia</taxon>
        <taxon>Eutetramitia</taxon>
        <taxon>Acrasidae</taxon>
        <taxon>Acrasis</taxon>
    </lineage>
</organism>
<sequence>MITKSIVPDGDHPAYLNDIIIAECILSRPDIKFPVESLQTLINQAEQLHQEENSYYMALILLICEFTFCNVLLIITATLKCKCKITELESIIPSDSNIDYNNIFSFYDDCIEECANIRLQHYDAKSVSSSLLKLSKGLKTSEESRFIFLNNPEAFESLLISLRNVDESILQASCNLTYNLVNNDKYAQFVFMNRGGLPILCNSIRDENQYIQMASLKILALFVSEFPDLTLSDENISVVRNVVELLSGLYSDGKVKEINIALKFLAQIAKSENVQNYFRESTNIFERLDELFENCVSKYLDSNMDHNITLLIDSVCLCLNNLLFCNKNNQDKFRSHRYVGNCLSLICSRDLLPVQTNIYVLDVLSNFVNTNANNQNVLGSSTVLSEMQEHLLTNKNADICNMSCVLLSHLTWNNIDNQKLFGTTEIIKILLDMIQNHSYNALLCLTNMVYQNEGNQNLVSLVGGIQVLYNSLHHLEDYAFEKMLVLCIDNAVTNNIKNCKDFIDCGGVEKLINYMTEDKDEEDEEEDELSNKAFSTLTHLKSQGLSKLLQIVEQLINETTNDPSQVSLLNKHLPVVNGMVYMDGSDDFDLKCDVFQMVLKLFNLNNELNFCDDESNISEYAAFILCNLTTSYGSGAKRLQEWARNNDVCFEVLTNLLVQHDEDPGDLETMICNILYNLCFGNEASMKMLTDRKNVLESISHYCTFQDEEFDRIESVKLFLLLYEENKTACERMIGSEKCISVLETILRANLSKLSTSKSEMLLRGGLLHQEMK</sequence>
<protein>
    <submittedName>
        <fullName evidence="2">1 TM domain-containing transmembrane protein</fullName>
    </submittedName>
</protein>
<dbReference type="InterPro" id="IPR016024">
    <property type="entry name" value="ARM-type_fold"/>
</dbReference>
<gene>
    <name evidence="2" type="ORF">AKO1_002201</name>
</gene>
<keyword evidence="1 2" id="KW-0812">Transmembrane</keyword>
<dbReference type="GO" id="GO:0005085">
    <property type="term" value="F:guanyl-nucleotide exchange factor activity"/>
    <property type="evidence" value="ECO:0007669"/>
    <property type="project" value="InterPro"/>
</dbReference>
<dbReference type="SUPFAM" id="SSF48371">
    <property type="entry name" value="ARM repeat"/>
    <property type="match status" value="2"/>
</dbReference>
<proteinExistence type="predicted"/>
<reference evidence="2 3" key="1">
    <citation type="submission" date="2024-03" db="EMBL/GenBank/DDBJ databases">
        <title>The Acrasis kona genome and developmental transcriptomes reveal deep origins of eukaryotic multicellular pathways.</title>
        <authorList>
            <person name="Sheikh S."/>
            <person name="Fu C.-J."/>
            <person name="Brown M.W."/>
            <person name="Baldauf S.L."/>
        </authorList>
    </citation>
    <scope>NUCLEOTIDE SEQUENCE [LARGE SCALE GENOMIC DNA]</scope>
    <source>
        <strain evidence="2 3">ATCC MYA-3509</strain>
    </source>
</reference>
<dbReference type="AlphaFoldDB" id="A0AAW2YRS1"/>
<name>A0AAW2YRS1_9EUKA</name>
<dbReference type="PANTHER" id="PTHR10957">
    <property type="entry name" value="RAP1 GTPASE-GDP DISSOCIATION STIMULATOR 1"/>
    <property type="match status" value="1"/>
</dbReference>
<keyword evidence="3" id="KW-1185">Reference proteome</keyword>
<dbReference type="EMBL" id="JAOPGA020000472">
    <property type="protein sequence ID" value="KAL0478852.1"/>
    <property type="molecule type" value="Genomic_DNA"/>
</dbReference>